<evidence type="ECO:0000313" key="2">
    <source>
        <dbReference type="EMBL" id="RJP21339.1"/>
    </source>
</evidence>
<accession>A0A3A4NR26</accession>
<dbReference type="Pfam" id="PF01261">
    <property type="entry name" value="AP_endonuc_2"/>
    <property type="match status" value="1"/>
</dbReference>
<protein>
    <submittedName>
        <fullName evidence="2">Sugar phosphate isomerase/epimerase</fullName>
    </submittedName>
</protein>
<dbReference type="NCBIfam" id="NF041277">
    <property type="entry name" value="coba_remo_CbiR"/>
    <property type="match status" value="1"/>
</dbReference>
<dbReference type="PANTHER" id="PTHR12110">
    <property type="entry name" value="HYDROXYPYRUVATE ISOMERASE"/>
    <property type="match status" value="1"/>
</dbReference>
<dbReference type="AlphaFoldDB" id="A0A3A4NR26"/>
<name>A0A3A4NR26_ABYX5</name>
<feature type="domain" description="Xylose isomerase-like TIM barrel" evidence="1">
    <location>
        <begin position="30"/>
        <end position="273"/>
    </location>
</feature>
<dbReference type="Gene3D" id="3.20.20.150">
    <property type="entry name" value="Divalent-metal-dependent TIM barrel enzymes"/>
    <property type="match status" value="1"/>
</dbReference>
<dbReference type="InterPro" id="IPR050312">
    <property type="entry name" value="IolE/XylAMocC-like"/>
</dbReference>
<reference evidence="2 3" key="1">
    <citation type="journal article" date="2017" name="ISME J.">
        <title>Energy and carbon metabolisms in a deep terrestrial subsurface fluid microbial community.</title>
        <authorList>
            <person name="Momper L."/>
            <person name="Jungbluth S.P."/>
            <person name="Lee M.D."/>
            <person name="Amend J.P."/>
        </authorList>
    </citation>
    <scope>NUCLEOTIDE SEQUENCE [LARGE SCALE GENOMIC DNA]</scope>
    <source>
        <strain evidence="2">SURF_5</strain>
    </source>
</reference>
<dbReference type="EMBL" id="QZKU01000068">
    <property type="protein sequence ID" value="RJP21339.1"/>
    <property type="molecule type" value="Genomic_DNA"/>
</dbReference>
<dbReference type="InterPro" id="IPR036237">
    <property type="entry name" value="Xyl_isomerase-like_sf"/>
</dbReference>
<dbReference type="SUPFAM" id="SSF51658">
    <property type="entry name" value="Xylose isomerase-like"/>
    <property type="match status" value="1"/>
</dbReference>
<proteinExistence type="predicted"/>
<dbReference type="PANTHER" id="PTHR12110:SF21">
    <property type="entry name" value="XYLOSE ISOMERASE-LIKE TIM BARREL DOMAIN-CONTAINING PROTEIN"/>
    <property type="match status" value="1"/>
</dbReference>
<dbReference type="GO" id="GO:0016853">
    <property type="term" value="F:isomerase activity"/>
    <property type="evidence" value="ECO:0007669"/>
    <property type="project" value="UniProtKB-KW"/>
</dbReference>
<comment type="caution">
    <text evidence="2">The sequence shown here is derived from an EMBL/GenBank/DDBJ whole genome shotgun (WGS) entry which is preliminary data.</text>
</comment>
<evidence type="ECO:0000259" key="1">
    <source>
        <dbReference type="Pfam" id="PF01261"/>
    </source>
</evidence>
<keyword evidence="2" id="KW-0413">Isomerase</keyword>
<organism evidence="2 3">
    <name type="scientific">Abyssobacteria bacterium (strain SURF_5)</name>
    <dbReference type="NCBI Taxonomy" id="2093360"/>
    <lineage>
        <taxon>Bacteria</taxon>
        <taxon>Pseudomonadati</taxon>
        <taxon>Candidatus Hydrogenedentota</taxon>
        <taxon>Candidatus Abyssobacteria</taxon>
    </lineage>
</organism>
<evidence type="ECO:0000313" key="3">
    <source>
        <dbReference type="Proteomes" id="UP000265882"/>
    </source>
</evidence>
<dbReference type="Proteomes" id="UP000265882">
    <property type="component" value="Unassembled WGS sequence"/>
</dbReference>
<gene>
    <name evidence="2" type="ORF">C4520_10010</name>
</gene>
<sequence>MRIGTMIEPKKIARAFLGGPEYSLAREARALIEAGANHIEISGEAVAALPAVLGDKFRNEASTGLRELHERDGITFSVHLPFMGGVNFTTSIEAIREASFQVVKEIAEQCAPLEPLTYVLHIAGLLEDLMGVGLKDDAVVETYLSCAADSLSKIVKIIPPKKLCLENLEYISFEKINPLVEQFDTKICMDVGHIKLRNESIDKFATTYGKRLGQVHLHGVTKKLFDKRVTVMDDHQGLGSGIIDVDAVIGLLRAISFTGPVVLEVHSVDPIESVRILKKAMQR</sequence>
<dbReference type="InterPro" id="IPR013022">
    <property type="entry name" value="Xyl_isomerase-like_TIM-brl"/>
</dbReference>